<organism evidence="2 3">
    <name type="scientific">Metallumcola ferriviriculae</name>
    <dbReference type="NCBI Taxonomy" id="3039180"/>
    <lineage>
        <taxon>Bacteria</taxon>
        <taxon>Bacillati</taxon>
        <taxon>Bacillota</taxon>
        <taxon>Clostridia</taxon>
        <taxon>Neomoorellales</taxon>
        <taxon>Desulfitibacteraceae</taxon>
        <taxon>Metallumcola</taxon>
    </lineage>
</organism>
<feature type="transmembrane region" description="Helical" evidence="1">
    <location>
        <begin position="62"/>
        <end position="89"/>
    </location>
</feature>
<name>A0AAU0UPX0_9FIRM</name>
<dbReference type="Proteomes" id="UP001329915">
    <property type="component" value="Chromosome"/>
</dbReference>
<dbReference type="AlphaFoldDB" id="A0AAU0UPX0"/>
<dbReference type="EMBL" id="CP121694">
    <property type="protein sequence ID" value="WRO22276.1"/>
    <property type="molecule type" value="Genomic_DNA"/>
</dbReference>
<evidence type="ECO:0008006" key="4">
    <source>
        <dbReference type="Google" id="ProtNLM"/>
    </source>
</evidence>
<keyword evidence="1" id="KW-0812">Transmembrane</keyword>
<evidence type="ECO:0000313" key="3">
    <source>
        <dbReference type="Proteomes" id="UP001329915"/>
    </source>
</evidence>
<evidence type="ECO:0000313" key="2">
    <source>
        <dbReference type="EMBL" id="WRO22276.1"/>
    </source>
</evidence>
<feature type="transmembrane region" description="Helical" evidence="1">
    <location>
        <begin position="101"/>
        <end position="121"/>
    </location>
</feature>
<keyword evidence="1" id="KW-1133">Transmembrane helix</keyword>
<keyword evidence="3" id="KW-1185">Reference proteome</keyword>
<feature type="transmembrane region" description="Helical" evidence="1">
    <location>
        <begin position="159"/>
        <end position="180"/>
    </location>
</feature>
<evidence type="ECO:0000256" key="1">
    <source>
        <dbReference type="SAM" id="Phobius"/>
    </source>
</evidence>
<proteinExistence type="predicted"/>
<keyword evidence="1" id="KW-0472">Membrane</keyword>
<dbReference type="KEGG" id="dbc:MFMK1_002101"/>
<dbReference type="RefSeq" id="WP_366921690.1">
    <property type="nucleotide sequence ID" value="NZ_CP121694.1"/>
</dbReference>
<accession>A0AAU0UPX0</accession>
<feature type="transmembrane region" description="Helical" evidence="1">
    <location>
        <begin position="23"/>
        <end position="42"/>
    </location>
</feature>
<reference evidence="2 3" key="1">
    <citation type="submission" date="2023-04" db="EMBL/GenBank/DDBJ databases">
        <authorList>
            <person name="Hsu D."/>
        </authorList>
    </citation>
    <scope>NUCLEOTIDE SEQUENCE [LARGE SCALE GENOMIC DNA]</scope>
    <source>
        <strain evidence="2 3">MK1</strain>
    </source>
</reference>
<protein>
    <recommendedName>
        <fullName evidence="4">Yip1 domain-containing protein</fullName>
    </recommendedName>
</protein>
<feature type="transmembrane region" description="Helical" evidence="1">
    <location>
        <begin position="127"/>
        <end position="147"/>
    </location>
</feature>
<gene>
    <name evidence="2" type="ORF">MFMK1_002101</name>
</gene>
<sequence length="184" mass="19923">MTGFTTIDKLIPINVAQIKSSKLVAEVAVTIAGIVYGVANYINNQIQAPLNFESSWLATVFVPLLFIVGGVAMAFITRLGIVGVYWAMARMLGGPGRVGRLYHTTGTGFLFFWPWGLLLLTGTLLPIVAYLLVAAVVVCSALGIGYLTRELGQTQQFSTFRSIIAIILTVVFMVSVYYLILPQG</sequence>